<organism evidence="6">
    <name type="scientific">Thermodesulfatator atlanticus</name>
    <dbReference type="NCBI Taxonomy" id="501497"/>
    <lineage>
        <taxon>Bacteria</taxon>
        <taxon>Pseudomonadati</taxon>
        <taxon>Thermodesulfobacteriota</taxon>
        <taxon>Thermodesulfobacteria</taxon>
        <taxon>Thermodesulfobacteriales</taxon>
        <taxon>Thermodesulfatatoraceae</taxon>
        <taxon>Thermodesulfatator</taxon>
    </lineage>
</organism>
<feature type="domain" description="Metallo-beta-lactamase" evidence="5">
    <location>
        <begin position="12"/>
        <end position="191"/>
    </location>
</feature>
<name>A0A7V5NZC5_9BACT</name>
<dbReference type="SUPFAM" id="SSF56281">
    <property type="entry name" value="Metallo-hydrolase/oxidoreductase"/>
    <property type="match status" value="1"/>
</dbReference>
<keyword evidence="2" id="KW-0479">Metal-binding</keyword>
<evidence type="ECO:0000259" key="5">
    <source>
        <dbReference type="SMART" id="SM00849"/>
    </source>
</evidence>
<dbReference type="AlphaFoldDB" id="A0A7V5NZC5"/>
<dbReference type="CDD" id="cd06262">
    <property type="entry name" value="metallo-hydrolase-like_MBL-fold"/>
    <property type="match status" value="1"/>
</dbReference>
<comment type="cofactor">
    <cofactor evidence="1">
        <name>Zn(2+)</name>
        <dbReference type="ChEBI" id="CHEBI:29105"/>
    </cofactor>
</comment>
<dbReference type="InterPro" id="IPR036866">
    <property type="entry name" value="RibonucZ/Hydroxyglut_hydro"/>
</dbReference>
<dbReference type="Proteomes" id="UP000886101">
    <property type="component" value="Unassembled WGS sequence"/>
</dbReference>
<accession>A0A7V5NZC5</accession>
<dbReference type="InterPro" id="IPR001279">
    <property type="entry name" value="Metallo-B-lactamas"/>
</dbReference>
<dbReference type="InterPro" id="IPR051453">
    <property type="entry name" value="MBL_Glyoxalase_II"/>
</dbReference>
<gene>
    <name evidence="6" type="ORF">ENJ96_04050</name>
</gene>
<evidence type="ECO:0000313" key="6">
    <source>
        <dbReference type="EMBL" id="HHI97003.1"/>
    </source>
</evidence>
<dbReference type="SMART" id="SM00849">
    <property type="entry name" value="Lactamase_B"/>
    <property type="match status" value="1"/>
</dbReference>
<protein>
    <submittedName>
        <fullName evidence="6">MBL fold metallo-hydrolase</fullName>
    </submittedName>
</protein>
<dbReference type="GO" id="GO:0016787">
    <property type="term" value="F:hydrolase activity"/>
    <property type="evidence" value="ECO:0007669"/>
    <property type="project" value="UniProtKB-KW"/>
</dbReference>
<sequence>MKLEVLTVGALAVRCYFVICPETRECAIIDPGGDEGRILEEVRRLGLVPKYILATHGHADHVAGAWWLRKKLEIPVAMHEADDHFFRQPDAAAIFAAWGFEVNEPADILLKEGDLIRIGETVTLRVIHTPGHSPGSVCYYDGQQYLFTGDTLFVGAVGRTDLPGGDFHQMLRSIEEKILPLPDETVICPGHDYGDRPFSTLAEEKKTNPYITEFILGR</sequence>
<dbReference type="PANTHER" id="PTHR46233">
    <property type="entry name" value="HYDROXYACYLGLUTATHIONE HYDROLASE GLOC"/>
    <property type="match status" value="1"/>
</dbReference>
<evidence type="ECO:0000256" key="3">
    <source>
        <dbReference type="ARBA" id="ARBA00022801"/>
    </source>
</evidence>
<evidence type="ECO:0000256" key="1">
    <source>
        <dbReference type="ARBA" id="ARBA00001947"/>
    </source>
</evidence>
<keyword evidence="4" id="KW-0862">Zinc</keyword>
<dbReference type="GO" id="GO:0046872">
    <property type="term" value="F:metal ion binding"/>
    <property type="evidence" value="ECO:0007669"/>
    <property type="project" value="UniProtKB-KW"/>
</dbReference>
<evidence type="ECO:0000256" key="4">
    <source>
        <dbReference type="ARBA" id="ARBA00022833"/>
    </source>
</evidence>
<evidence type="ECO:0000256" key="2">
    <source>
        <dbReference type="ARBA" id="ARBA00022723"/>
    </source>
</evidence>
<dbReference type="PANTHER" id="PTHR46233:SF3">
    <property type="entry name" value="HYDROXYACYLGLUTATHIONE HYDROLASE GLOC"/>
    <property type="match status" value="1"/>
</dbReference>
<proteinExistence type="predicted"/>
<reference evidence="6" key="1">
    <citation type="journal article" date="2020" name="mSystems">
        <title>Genome- and Community-Level Interaction Insights into Carbon Utilization and Element Cycling Functions of Hydrothermarchaeota in Hydrothermal Sediment.</title>
        <authorList>
            <person name="Zhou Z."/>
            <person name="Liu Y."/>
            <person name="Xu W."/>
            <person name="Pan J."/>
            <person name="Luo Z.H."/>
            <person name="Li M."/>
        </authorList>
    </citation>
    <scope>NUCLEOTIDE SEQUENCE [LARGE SCALE GENOMIC DNA]</scope>
    <source>
        <strain evidence="6">HyVt-533</strain>
    </source>
</reference>
<dbReference type="EMBL" id="DROK01000123">
    <property type="protein sequence ID" value="HHI97003.1"/>
    <property type="molecule type" value="Genomic_DNA"/>
</dbReference>
<dbReference type="Pfam" id="PF00753">
    <property type="entry name" value="Lactamase_B"/>
    <property type="match status" value="1"/>
</dbReference>
<comment type="caution">
    <text evidence="6">The sequence shown here is derived from an EMBL/GenBank/DDBJ whole genome shotgun (WGS) entry which is preliminary data.</text>
</comment>
<dbReference type="Gene3D" id="3.60.15.10">
    <property type="entry name" value="Ribonuclease Z/Hydroxyacylglutathione hydrolase-like"/>
    <property type="match status" value="1"/>
</dbReference>
<keyword evidence="3" id="KW-0378">Hydrolase</keyword>